<evidence type="ECO:0000256" key="1">
    <source>
        <dbReference type="PROSITE-ProRule" id="PRU00420"/>
    </source>
</evidence>
<evidence type="ECO:0000313" key="3">
    <source>
        <dbReference type="Proteomes" id="UP001637994"/>
    </source>
</evidence>
<dbReference type="EMBL" id="JBGMEF010000017">
    <property type="protein sequence ID" value="MFO3666826.1"/>
    <property type="molecule type" value="Genomic_DNA"/>
</dbReference>
<dbReference type="PROSITE" id="PS51097">
    <property type="entry name" value="PTS_EIIA_TYPE_5"/>
    <property type="match status" value="1"/>
</dbReference>
<organism evidence="2 3">
    <name type="scientific">Anaerococcus kampingae</name>
    <dbReference type="NCBI Taxonomy" id="3115614"/>
    <lineage>
        <taxon>Bacteria</taxon>
        <taxon>Bacillati</taxon>
        <taxon>Bacillota</taxon>
        <taxon>Tissierellia</taxon>
        <taxon>Tissierellales</taxon>
        <taxon>Peptoniphilaceae</taxon>
        <taxon>Anaerococcus</taxon>
    </lineage>
</organism>
<dbReference type="RefSeq" id="WP_410035390.1">
    <property type="nucleotide sequence ID" value="NZ_JBGMEF010000017.1"/>
</dbReference>
<accession>A0ABW9MDE5</accession>
<evidence type="ECO:0000313" key="2">
    <source>
        <dbReference type="EMBL" id="MFO3666826.1"/>
    </source>
</evidence>
<comment type="caution">
    <text evidence="2">The sequence shown here is derived from an EMBL/GenBank/DDBJ whole genome shotgun (WGS) entry which is preliminary data.</text>
</comment>
<dbReference type="SUPFAM" id="SSF141530">
    <property type="entry name" value="PTSIIA/GutA-like"/>
    <property type="match status" value="1"/>
</dbReference>
<dbReference type="PANTHER" id="PTHR40398:SF1">
    <property type="entry name" value="PTS SYSTEM GLUCITOL_SORBITOL-SPECIFIC EIIA COMPONENT"/>
    <property type="match status" value="1"/>
</dbReference>
<dbReference type="InterPro" id="IPR004716">
    <property type="entry name" value="PTS_IIA_glucitol/sorbitol-sp"/>
</dbReference>
<protein>
    <submittedName>
        <fullName evidence="2">PTS glucitol/sorbitol transporter subunit IIA</fullName>
    </submittedName>
</protein>
<name>A0ABW9MDE5_9FIRM</name>
<sequence length="117" mass="13206">MKINIVQIGEFVHDFKAENIFILFGTGAPPELVDFSIIIDFDKKEDGLYFREGSKFIIHGKEYVVKKVGSMANDNFHKLGHVAVYLNDQAELLPGSIMMSPAVYPDFNVGDSFELIY</sequence>
<comment type="caution">
    <text evidence="1">Lacks conserved residue(s) required for the propagation of feature annotation.</text>
</comment>
<dbReference type="InterPro" id="IPR036665">
    <property type="entry name" value="PTS_IIA_glucitol/sorbitol_sf"/>
</dbReference>
<proteinExistence type="predicted"/>
<reference evidence="2 3" key="1">
    <citation type="journal article" date="2025" name="Anaerobe">
        <title>Description of Anaerococcus kampingiae sp. nov., Anaerococcus groningensis sp. nov., Anaerococcus martiniensis sp. nov., and Anaerococcus cruorum sp. nov., isolated from human clinical specimens.</title>
        <authorList>
            <person name="Boiten K.E."/>
            <person name="Meijer J."/>
            <person name="van Wezel E.M."/>
            <person name="Veloo A.C.M."/>
        </authorList>
    </citation>
    <scope>NUCLEOTIDE SEQUENCE [LARGE SCALE GENOMIC DNA]</scope>
    <source>
        <strain evidence="2 3">ENR0874</strain>
    </source>
</reference>
<dbReference type="PANTHER" id="PTHR40398">
    <property type="entry name" value="PTS SYSTEM GLUCITOL/SORBITOL-SPECIFIC EIIA COMPONENT"/>
    <property type="match status" value="1"/>
</dbReference>
<dbReference type="Proteomes" id="UP001637994">
    <property type="component" value="Unassembled WGS sequence"/>
</dbReference>
<dbReference type="Pfam" id="PF03829">
    <property type="entry name" value="PTSIIA_gutA"/>
    <property type="match status" value="1"/>
</dbReference>
<dbReference type="Gene3D" id="2.40.33.40">
    <property type="entry name" value="Phosphotransferase system, glucitol/sorbitol-specific IIA component"/>
    <property type="match status" value="1"/>
</dbReference>
<keyword evidence="3" id="KW-1185">Reference proteome</keyword>
<gene>
    <name evidence="2" type="ORF">ACCQ42_03470</name>
</gene>